<protein>
    <submittedName>
        <fullName evidence="1">Uncharacterized protein</fullName>
    </submittedName>
</protein>
<dbReference type="AlphaFoldDB" id="A0A0A9A5I8"/>
<proteinExistence type="predicted"/>
<name>A0A0A9A5I8_ARUDO</name>
<evidence type="ECO:0000313" key="1">
    <source>
        <dbReference type="EMBL" id="JAD44260.1"/>
    </source>
</evidence>
<reference evidence="1" key="2">
    <citation type="journal article" date="2015" name="Data Brief">
        <title>Shoot transcriptome of the giant reed, Arundo donax.</title>
        <authorList>
            <person name="Barrero R.A."/>
            <person name="Guerrero F.D."/>
            <person name="Moolhuijzen P."/>
            <person name="Goolsby J.A."/>
            <person name="Tidwell J."/>
            <person name="Bellgard S.E."/>
            <person name="Bellgard M.I."/>
        </authorList>
    </citation>
    <scope>NUCLEOTIDE SEQUENCE</scope>
    <source>
        <tissue evidence="1">Shoot tissue taken approximately 20 cm above the soil surface</tissue>
    </source>
</reference>
<reference evidence="1" key="1">
    <citation type="submission" date="2014-09" db="EMBL/GenBank/DDBJ databases">
        <authorList>
            <person name="Magalhaes I.L.F."/>
            <person name="Oliveira U."/>
            <person name="Santos F.R."/>
            <person name="Vidigal T.H.D.A."/>
            <person name="Brescovit A.D."/>
            <person name="Santos A.J."/>
        </authorList>
    </citation>
    <scope>NUCLEOTIDE SEQUENCE</scope>
    <source>
        <tissue evidence="1">Shoot tissue taken approximately 20 cm above the soil surface</tissue>
    </source>
</reference>
<accession>A0A0A9A5I8</accession>
<sequence length="128" mass="13677">MAAAVLGMGWSTRVIFGVEVTAARRRGKGWCGARGSRRTRGQPVIGRRHCVKAEMGTAGDLPTQQSSGGFAWRAAGQNGEVAGSTSFRAHACAAVAAVVVAMVRGERSSVIHREKKVRFRAVVRWRGN</sequence>
<organism evidence="1">
    <name type="scientific">Arundo donax</name>
    <name type="common">Giant reed</name>
    <name type="synonym">Donax arundinaceus</name>
    <dbReference type="NCBI Taxonomy" id="35708"/>
    <lineage>
        <taxon>Eukaryota</taxon>
        <taxon>Viridiplantae</taxon>
        <taxon>Streptophyta</taxon>
        <taxon>Embryophyta</taxon>
        <taxon>Tracheophyta</taxon>
        <taxon>Spermatophyta</taxon>
        <taxon>Magnoliopsida</taxon>
        <taxon>Liliopsida</taxon>
        <taxon>Poales</taxon>
        <taxon>Poaceae</taxon>
        <taxon>PACMAD clade</taxon>
        <taxon>Arundinoideae</taxon>
        <taxon>Arundineae</taxon>
        <taxon>Arundo</taxon>
    </lineage>
</organism>
<dbReference type="EMBL" id="GBRH01253635">
    <property type="protein sequence ID" value="JAD44260.1"/>
    <property type="molecule type" value="Transcribed_RNA"/>
</dbReference>